<dbReference type="InterPro" id="IPR007334">
    <property type="entry name" value="UPF0208"/>
</dbReference>
<keyword evidence="8 9" id="KW-0472">Membrane</keyword>
<accession>A0ABT9GPF0</accession>
<dbReference type="NCBIfam" id="NF002493">
    <property type="entry name" value="PRK01816.1"/>
    <property type="match status" value="1"/>
</dbReference>
<keyword evidence="11" id="KW-1185">Reference proteome</keyword>
<evidence type="ECO:0000256" key="7">
    <source>
        <dbReference type="ARBA" id="ARBA00022989"/>
    </source>
</evidence>
<keyword evidence="6 9" id="KW-0812">Transmembrane</keyword>
<keyword evidence="4" id="KW-1003">Cell membrane</keyword>
<dbReference type="Pfam" id="PF04217">
    <property type="entry name" value="DUF412"/>
    <property type="match status" value="1"/>
</dbReference>
<sequence length="150" mass="17284">MQSSLRSVIQAGIAYSKVWPQQSDLNSIFPENRIIALTQWAQKIAPPFVVLNAVLLVSWHGGTQLPLVIAMSLLLLSMPLHGWYWLGVRSQKKLPPPTRHWYQQIQQQMQQHGVATALPQKQALCYHDLGRLLQQAYRQLDRTFIRESLY</sequence>
<comment type="similarity">
    <text evidence="2">Belongs to the UPF0208 family.</text>
</comment>
<organism evidence="10 11">
    <name type="scientific">Alkalimonas delamerensis</name>
    <dbReference type="NCBI Taxonomy" id="265981"/>
    <lineage>
        <taxon>Bacteria</taxon>
        <taxon>Pseudomonadati</taxon>
        <taxon>Pseudomonadota</taxon>
        <taxon>Gammaproteobacteria</taxon>
        <taxon>Alkalimonas</taxon>
    </lineage>
</organism>
<evidence type="ECO:0000256" key="3">
    <source>
        <dbReference type="ARBA" id="ARBA00018831"/>
    </source>
</evidence>
<dbReference type="RefSeq" id="WP_228589356.1">
    <property type="nucleotide sequence ID" value="NZ_JAUZVY010000002.1"/>
</dbReference>
<evidence type="ECO:0000256" key="4">
    <source>
        <dbReference type="ARBA" id="ARBA00022475"/>
    </source>
</evidence>
<evidence type="ECO:0000256" key="6">
    <source>
        <dbReference type="ARBA" id="ARBA00022692"/>
    </source>
</evidence>
<proteinExistence type="inferred from homology"/>
<reference evidence="10 11" key="1">
    <citation type="submission" date="2023-08" db="EMBL/GenBank/DDBJ databases">
        <authorList>
            <person name="Joshi A."/>
            <person name="Thite S."/>
        </authorList>
    </citation>
    <scope>NUCLEOTIDE SEQUENCE [LARGE SCALE GENOMIC DNA]</scope>
    <source>
        <strain evidence="10 11">1E1</strain>
    </source>
</reference>
<dbReference type="Proteomes" id="UP001236258">
    <property type="component" value="Unassembled WGS sequence"/>
</dbReference>
<name>A0ABT9GPF0_9GAMM</name>
<comment type="caution">
    <text evidence="10">The sequence shown here is derived from an EMBL/GenBank/DDBJ whole genome shotgun (WGS) entry which is preliminary data.</text>
</comment>
<dbReference type="EMBL" id="JAUZVY010000002">
    <property type="protein sequence ID" value="MDP4528838.1"/>
    <property type="molecule type" value="Genomic_DNA"/>
</dbReference>
<protein>
    <recommendedName>
        <fullName evidence="3">UPF0208 membrane protein YfbV</fullName>
    </recommendedName>
</protein>
<evidence type="ECO:0000256" key="5">
    <source>
        <dbReference type="ARBA" id="ARBA00022519"/>
    </source>
</evidence>
<evidence type="ECO:0000256" key="8">
    <source>
        <dbReference type="ARBA" id="ARBA00023136"/>
    </source>
</evidence>
<evidence type="ECO:0000256" key="1">
    <source>
        <dbReference type="ARBA" id="ARBA00004429"/>
    </source>
</evidence>
<gene>
    <name evidence="10" type="primary">yfbV</name>
    <name evidence="10" type="ORF">Q3O59_07300</name>
</gene>
<keyword evidence="7 9" id="KW-1133">Transmembrane helix</keyword>
<evidence type="ECO:0000256" key="2">
    <source>
        <dbReference type="ARBA" id="ARBA00009474"/>
    </source>
</evidence>
<evidence type="ECO:0000256" key="9">
    <source>
        <dbReference type="SAM" id="Phobius"/>
    </source>
</evidence>
<keyword evidence="5" id="KW-0997">Cell inner membrane</keyword>
<evidence type="ECO:0000313" key="11">
    <source>
        <dbReference type="Proteomes" id="UP001236258"/>
    </source>
</evidence>
<feature type="transmembrane region" description="Helical" evidence="9">
    <location>
        <begin position="44"/>
        <end position="61"/>
    </location>
</feature>
<comment type="subcellular location">
    <subcellularLocation>
        <location evidence="1">Cell inner membrane</location>
        <topology evidence="1">Multi-pass membrane protein</topology>
    </subcellularLocation>
</comment>
<evidence type="ECO:0000313" key="10">
    <source>
        <dbReference type="EMBL" id="MDP4528838.1"/>
    </source>
</evidence>